<gene>
    <name evidence="2" type="ORF">HAX54_049753</name>
</gene>
<keyword evidence="3" id="KW-1185">Reference proteome</keyword>
<proteinExistence type="predicted"/>
<evidence type="ECO:0000313" key="2">
    <source>
        <dbReference type="EMBL" id="MCD7462988.1"/>
    </source>
</evidence>
<organism evidence="2 3">
    <name type="scientific">Datura stramonium</name>
    <name type="common">Jimsonweed</name>
    <name type="synonym">Common thornapple</name>
    <dbReference type="NCBI Taxonomy" id="4076"/>
    <lineage>
        <taxon>Eukaryota</taxon>
        <taxon>Viridiplantae</taxon>
        <taxon>Streptophyta</taxon>
        <taxon>Embryophyta</taxon>
        <taxon>Tracheophyta</taxon>
        <taxon>Spermatophyta</taxon>
        <taxon>Magnoliopsida</taxon>
        <taxon>eudicotyledons</taxon>
        <taxon>Gunneridae</taxon>
        <taxon>Pentapetalae</taxon>
        <taxon>asterids</taxon>
        <taxon>lamiids</taxon>
        <taxon>Solanales</taxon>
        <taxon>Solanaceae</taxon>
        <taxon>Solanoideae</taxon>
        <taxon>Datureae</taxon>
        <taxon>Datura</taxon>
    </lineage>
</organism>
<feature type="region of interest" description="Disordered" evidence="1">
    <location>
        <begin position="1"/>
        <end position="26"/>
    </location>
</feature>
<accession>A0ABS8SVX7</accession>
<evidence type="ECO:0000256" key="1">
    <source>
        <dbReference type="SAM" id="MobiDB-lite"/>
    </source>
</evidence>
<evidence type="ECO:0000313" key="3">
    <source>
        <dbReference type="Proteomes" id="UP000823775"/>
    </source>
</evidence>
<sequence length="205" mass="22682">MGHVGSSREFENFKSPRAGPTEKKARVRTEELGLDRLALNIINSGSLYRPTEADHTDVITLEVKANSNIIKCNQEEDSIILEADKEDKEGETACETGQDEVMENAEALAIITTLGQKELEVHAEGKAQPDKQDIMGSITIVDAIPISFRDNTEETHKHGAVGTTAIEVHSTPLVSYLDMRKLEILDVDPYTRYGKKSRYQGSVLL</sequence>
<name>A0ABS8SVX7_DATST</name>
<dbReference type="Proteomes" id="UP000823775">
    <property type="component" value="Unassembled WGS sequence"/>
</dbReference>
<comment type="caution">
    <text evidence="2">The sequence shown here is derived from an EMBL/GenBank/DDBJ whole genome shotgun (WGS) entry which is preliminary data.</text>
</comment>
<protein>
    <submittedName>
        <fullName evidence="2">Uncharacterized protein</fullName>
    </submittedName>
</protein>
<reference evidence="2 3" key="1">
    <citation type="journal article" date="2021" name="BMC Genomics">
        <title>Datura genome reveals duplications of psychoactive alkaloid biosynthetic genes and high mutation rate following tissue culture.</title>
        <authorList>
            <person name="Rajewski A."/>
            <person name="Carter-House D."/>
            <person name="Stajich J."/>
            <person name="Litt A."/>
        </authorList>
    </citation>
    <scope>NUCLEOTIDE SEQUENCE [LARGE SCALE GENOMIC DNA]</scope>
    <source>
        <strain evidence="2">AR-01</strain>
    </source>
</reference>
<dbReference type="EMBL" id="JACEIK010000852">
    <property type="protein sequence ID" value="MCD7462988.1"/>
    <property type="molecule type" value="Genomic_DNA"/>
</dbReference>